<keyword evidence="2" id="KW-1185">Reference proteome</keyword>
<feature type="non-terminal residue" evidence="1">
    <location>
        <position position="91"/>
    </location>
</feature>
<evidence type="ECO:0000313" key="1">
    <source>
        <dbReference type="EMBL" id="MBO4210901.1"/>
    </source>
</evidence>
<dbReference type="Proteomes" id="UP000823521">
    <property type="component" value="Unassembled WGS sequence"/>
</dbReference>
<name>A0ABS3W278_MICEH</name>
<gene>
    <name evidence="1" type="ORF">GSF22_33660</name>
</gene>
<protein>
    <submittedName>
        <fullName evidence="1">Lantibiotic dehydratase</fullName>
    </submittedName>
</protein>
<reference evidence="1 2" key="1">
    <citation type="submission" date="2019-12" db="EMBL/GenBank/DDBJ databases">
        <title>Whole genome sequencing of endophytic Actinobacterium Micromonospora sp. MPMI6T.</title>
        <authorList>
            <person name="Evv R."/>
            <person name="Podile A.R."/>
        </authorList>
    </citation>
    <scope>NUCLEOTIDE SEQUENCE [LARGE SCALE GENOMIC DNA]</scope>
    <source>
        <strain evidence="1 2">MPMI6</strain>
    </source>
</reference>
<sequence>MSEGVFLASGEWRLWDQFALRGPGFPAGGVLRLAPVGLAEAADRFGVGEVLSGVEWSVFEEVFGSAAVVTAGVLQEVAGLSSFRAAVAWQN</sequence>
<dbReference type="EMBL" id="WVUH01000667">
    <property type="protein sequence ID" value="MBO4210901.1"/>
    <property type="molecule type" value="Genomic_DNA"/>
</dbReference>
<proteinExistence type="predicted"/>
<comment type="caution">
    <text evidence="1">The sequence shown here is derived from an EMBL/GenBank/DDBJ whole genome shotgun (WGS) entry which is preliminary data.</text>
</comment>
<accession>A0ABS3W278</accession>
<evidence type="ECO:0000313" key="2">
    <source>
        <dbReference type="Proteomes" id="UP000823521"/>
    </source>
</evidence>
<organism evidence="1 2">
    <name type="scientific">Micromonospora echinofusca</name>
    <dbReference type="NCBI Taxonomy" id="47858"/>
    <lineage>
        <taxon>Bacteria</taxon>
        <taxon>Bacillati</taxon>
        <taxon>Actinomycetota</taxon>
        <taxon>Actinomycetes</taxon>
        <taxon>Micromonosporales</taxon>
        <taxon>Micromonosporaceae</taxon>
        <taxon>Micromonospora</taxon>
    </lineage>
</organism>